<reference evidence="2 3" key="1">
    <citation type="submission" date="2020-11" db="EMBL/GenBank/DDBJ databases">
        <title>Kefir isolates.</title>
        <authorList>
            <person name="Marcisauskas S."/>
            <person name="Kim Y."/>
            <person name="Blasche S."/>
        </authorList>
    </citation>
    <scope>NUCLEOTIDE SEQUENCE [LARGE SCALE GENOMIC DNA]</scope>
    <source>
        <strain evidence="2 3">KR</strain>
    </source>
</reference>
<keyword evidence="3" id="KW-1185">Reference proteome</keyword>
<protein>
    <submittedName>
        <fullName evidence="2">Uncharacterized protein</fullName>
    </submittedName>
</protein>
<evidence type="ECO:0000313" key="3">
    <source>
        <dbReference type="Proteomes" id="UP000777482"/>
    </source>
</evidence>
<feature type="region of interest" description="Disordered" evidence="1">
    <location>
        <begin position="1"/>
        <end position="80"/>
    </location>
</feature>
<proteinExistence type="predicted"/>
<accession>A0A9P7B6E4</accession>
<gene>
    <name evidence="2" type="ORF">C6P46_004499</name>
</gene>
<name>A0A9P7B6E4_RHOMI</name>
<dbReference type="EMBL" id="PUHQ01000042">
    <property type="protein sequence ID" value="KAG0660636.1"/>
    <property type="molecule type" value="Genomic_DNA"/>
</dbReference>
<feature type="compositionally biased region" description="Basic and acidic residues" evidence="1">
    <location>
        <begin position="10"/>
        <end position="25"/>
    </location>
</feature>
<organism evidence="2 3">
    <name type="scientific">Rhodotorula mucilaginosa</name>
    <name type="common">Yeast</name>
    <name type="synonym">Rhodotorula rubra</name>
    <dbReference type="NCBI Taxonomy" id="5537"/>
    <lineage>
        <taxon>Eukaryota</taxon>
        <taxon>Fungi</taxon>
        <taxon>Dikarya</taxon>
        <taxon>Basidiomycota</taxon>
        <taxon>Pucciniomycotina</taxon>
        <taxon>Microbotryomycetes</taxon>
        <taxon>Sporidiobolales</taxon>
        <taxon>Sporidiobolaceae</taxon>
        <taxon>Rhodotorula</taxon>
    </lineage>
</organism>
<comment type="caution">
    <text evidence="2">The sequence shown here is derived from an EMBL/GenBank/DDBJ whole genome shotgun (WGS) entry which is preliminary data.</text>
</comment>
<sequence>MKQILNQDLEQGRSKRRESARETRLRKAGHAVTNTPDNETSENEQSELDTRNQYQPEERTSPPPPIFQNSMPGTVLPGVLNESPQEHLQVPRDDPRWQQTLIPQVPDLGNHEAPAHAPDVNVLEQTLSRPHGYNSPEQIQNLWSPQLDARLLRLDTPPAALSPPETAAHSDLHADAETWPAWLDPFFRSDGGAGHGNMH</sequence>
<evidence type="ECO:0000313" key="2">
    <source>
        <dbReference type="EMBL" id="KAG0660636.1"/>
    </source>
</evidence>
<dbReference type="Proteomes" id="UP000777482">
    <property type="component" value="Unassembled WGS sequence"/>
</dbReference>
<dbReference type="AlphaFoldDB" id="A0A9P7B6E4"/>
<evidence type="ECO:0000256" key="1">
    <source>
        <dbReference type="SAM" id="MobiDB-lite"/>
    </source>
</evidence>